<feature type="transmembrane region" description="Helical" evidence="1">
    <location>
        <begin position="87"/>
        <end position="107"/>
    </location>
</feature>
<accession>A0A1I7WZK6</accession>
<dbReference type="Proteomes" id="UP000095283">
    <property type="component" value="Unplaced"/>
</dbReference>
<evidence type="ECO:0000313" key="3">
    <source>
        <dbReference type="WBParaSite" id="Hba_10629"/>
    </source>
</evidence>
<reference evidence="3" key="1">
    <citation type="submission" date="2016-11" db="UniProtKB">
        <authorList>
            <consortium name="WormBaseParasite"/>
        </authorList>
    </citation>
    <scope>IDENTIFICATION</scope>
</reference>
<evidence type="ECO:0000313" key="2">
    <source>
        <dbReference type="Proteomes" id="UP000095283"/>
    </source>
</evidence>
<keyword evidence="1" id="KW-0812">Transmembrane</keyword>
<dbReference type="WBParaSite" id="Hba_10629">
    <property type="protein sequence ID" value="Hba_10629"/>
    <property type="gene ID" value="Hba_10629"/>
</dbReference>
<proteinExistence type="predicted"/>
<dbReference type="AlphaFoldDB" id="A0A1I7WZK6"/>
<sequence length="112" mass="12811">MDRAGSNRANILRAVGGQAKLFSDDEIQFVLQQSDISQVLSFTAPKAVKNAGKKTPQRTSLLYFIFIINIVRCLSLKIIVYQASKKVLIIYILYEFLKNISKFLYFFNHFGL</sequence>
<keyword evidence="2" id="KW-1185">Reference proteome</keyword>
<name>A0A1I7WZK6_HETBA</name>
<keyword evidence="1" id="KW-1133">Transmembrane helix</keyword>
<keyword evidence="1" id="KW-0472">Membrane</keyword>
<evidence type="ECO:0000256" key="1">
    <source>
        <dbReference type="SAM" id="Phobius"/>
    </source>
</evidence>
<protein>
    <submittedName>
        <fullName evidence="3">DUF4158 domain-containing protein</fullName>
    </submittedName>
</protein>
<feature type="transmembrane region" description="Helical" evidence="1">
    <location>
        <begin position="61"/>
        <end position="81"/>
    </location>
</feature>
<organism evidence="2 3">
    <name type="scientific">Heterorhabditis bacteriophora</name>
    <name type="common">Entomopathogenic nematode worm</name>
    <dbReference type="NCBI Taxonomy" id="37862"/>
    <lineage>
        <taxon>Eukaryota</taxon>
        <taxon>Metazoa</taxon>
        <taxon>Ecdysozoa</taxon>
        <taxon>Nematoda</taxon>
        <taxon>Chromadorea</taxon>
        <taxon>Rhabditida</taxon>
        <taxon>Rhabditina</taxon>
        <taxon>Rhabditomorpha</taxon>
        <taxon>Strongyloidea</taxon>
        <taxon>Heterorhabditidae</taxon>
        <taxon>Heterorhabditis</taxon>
    </lineage>
</organism>